<evidence type="ECO:0000313" key="2">
    <source>
        <dbReference type="EMBL" id="MCI2284800.1"/>
    </source>
</evidence>
<gene>
    <name evidence="2" type="ORF">L3081_17125</name>
</gene>
<name>A0ABS9X3J8_9GAMM</name>
<sequence>MFALFTLLGACASNQKAGVVYHDNFDFSGVKSYSLYDRNSTFTETQNLLDTRRNAIEIAIERTMANKKFSYQSLDNADVIVTYHVFNGKKNEYANYNKSVRFCSSCLRATTWKTDQKYATVNRGSLVVDLVDPKQNRSVWRSVYPLGLKAKENSADTNDRIKQAISTMLAEYPQED</sequence>
<dbReference type="Pfam" id="PF13590">
    <property type="entry name" value="DUF4136"/>
    <property type="match status" value="1"/>
</dbReference>
<feature type="domain" description="DUF4136" evidence="1">
    <location>
        <begin position="21"/>
        <end position="173"/>
    </location>
</feature>
<dbReference type="InterPro" id="IPR025411">
    <property type="entry name" value="DUF4136"/>
</dbReference>
<organism evidence="2 3">
    <name type="scientific">Colwellia maritima</name>
    <dbReference type="NCBI Taxonomy" id="2912588"/>
    <lineage>
        <taxon>Bacteria</taxon>
        <taxon>Pseudomonadati</taxon>
        <taxon>Pseudomonadota</taxon>
        <taxon>Gammaproteobacteria</taxon>
        <taxon>Alteromonadales</taxon>
        <taxon>Colwelliaceae</taxon>
        <taxon>Colwellia</taxon>
    </lineage>
</organism>
<evidence type="ECO:0000259" key="1">
    <source>
        <dbReference type="Pfam" id="PF13590"/>
    </source>
</evidence>
<dbReference type="RefSeq" id="WP_242287268.1">
    <property type="nucleotide sequence ID" value="NZ_JAKKSL010000003.1"/>
</dbReference>
<keyword evidence="3" id="KW-1185">Reference proteome</keyword>
<dbReference type="EMBL" id="JAKKSL010000003">
    <property type="protein sequence ID" value="MCI2284800.1"/>
    <property type="molecule type" value="Genomic_DNA"/>
</dbReference>
<reference evidence="2" key="1">
    <citation type="submission" date="2022-01" db="EMBL/GenBank/DDBJ databases">
        <title>Colwellia maritima, isolated from seawater.</title>
        <authorList>
            <person name="Kristyanto S."/>
            <person name="Jung J."/>
            <person name="Jeon C.O."/>
        </authorList>
    </citation>
    <scope>NUCLEOTIDE SEQUENCE</scope>
    <source>
        <strain evidence="2">MSW7</strain>
    </source>
</reference>
<protein>
    <submittedName>
        <fullName evidence="2">DUF4136 domain-containing protein</fullName>
    </submittedName>
</protein>
<proteinExistence type="predicted"/>
<dbReference type="Proteomes" id="UP001139646">
    <property type="component" value="Unassembled WGS sequence"/>
</dbReference>
<dbReference type="Gene3D" id="3.30.160.670">
    <property type="match status" value="1"/>
</dbReference>
<comment type="caution">
    <text evidence="2">The sequence shown here is derived from an EMBL/GenBank/DDBJ whole genome shotgun (WGS) entry which is preliminary data.</text>
</comment>
<evidence type="ECO:0000313" key="3">
    <source>
        <dbReference type="Proteomes" id="UP001139646"/>
    </source>
</evidence>
<accession>A0ABS9X3J8</accession>